<evidence type="ECO:0000256" key="4">
    <source>
        <dbReference type="ARBA" id="ARBA00022448"/>
    </source>
</evidence>
<evidence type="ECO:0000256" key="8">
    <source>
        <dbReference type="ARBA" id="ARBA00022989"/>
    </source>
</evidence>
<dbReference type="Pfam" id="PF03600">
    <property type="entry name" value="CitMHS"/>
    <property type="match status" value="1"/>
</dbReference>
<dbReference type="PANTHER" id="PTHR43302">
    <property type="entry name" value="TRANSPORTER ARSB-RELATED"/>
    <property type="match status" value="1"/>
</dbReference>
<feature type="transmembrane region" description="Helical" evidence="11">
    <location>
        <begin position="245"/>
        <end position="263"/>
    </location>
</feature>
<feature type="transmembrane region" description="Helical" evidence="11">
    <location>
        <begin position="343"/>
        <end position="367"/>
    </location>
</feature>
<evidence type="ECO:0000256" key="6">
    <source>
        <dbReference type="ARBA" id="ARBA00022692"/>
    </source>
</evidence>
<keyword evidence="6 11" id="KW-0812">Transmembrane</keyword>
<dbReference type="PRINTS" id="PR00758">
    <property type="entry name" value="ARSENICPUMP"/>
</dbReference>
<dbReference type="InterPro" id="IPR004680">
    <property type="entry name" value="Cit_transptr-like_dom"/>
</dbReference>
<evidence type="ECO:0000256" key="1">
    <source>
        <dbReference type="ARBA" id="ARBA00004651"/>
    </source>
</evidence>
<dbReference type="GO" id="GO:0015105">
    <property type="term" value="F:arsenite transmembrane transporter activity"/>
    <property type="evidence" value="ECO:0007669"/>
    <property type="project" value="InterPro"/>
</dbReference>
<keyword evidence="8 11" id="KW-1133">Transmembrane helix</keyword>
<feature type="transmembrane region" description="Helical" evidence="11">
    <location>
        <begin position="275"/>
        <end position="294"/>
    </location>
</feature>
<feature type="transmembrane region" description="Helical" evidence="11">
    <location>
        <begin position="112"/>
        <end position="132"/>
    </location>
</feature>
<name>A0A1L7CUQ5_9CORY</name>
<feature type="transmembrane region" description="Helical" evidence="11">
    <location>
        <begin position="379"/>
        <end position="400"/>
    </location>
</feature>
<keyword evidence="4" id="KW-0813">Transport</keyword>
<feature type="transmembrane region" description="Helical" evidence="11">
    <location>
        <begin position="300"/>
        <end position="323"/>
    </location>
</feature>
<keyword evidence="7" id="KW-0059">Arsenical resistance</keyword>
<evidence type="ECO:0000256" key="7">
    <source>
        <dbReference type="ARBA" id="ARBA00022849"/>
    </source>
</evidence>
<dbReference type="KEGG" id="cfk:CFRA_10175"/>
<dbReference type="EMBL" id="CP009247">
    <property type="protein sequence ID" value="APT89538.1"/>
    <property type="molecule type" value="Genomic_DNA"/>
</dbReference>
<dbReference type="InterPro" id="IPR000802">
    <property type="entry name" value="Arsenical_pump_ArsB"/>
</dbReference>
<evidence type="ECO:0000256" key="3">
    <source>
        <dbReference type="ARBA" id="ARBA00009843"/>
    </source>
</evidence>
<dbReference type="Proteomes" id="UP000185434">
    <property type="component" value="Chromosome"/>
</dbReference>
<keyword evidence="9 11" id="KW-0472">Membrane</keyword>
<feature type="transmembrane region" description="Helical" evidence="11">
    <location>
        <begin position="29"/>
        <end position="49"/>
    </location>
</feature>
<dbReference type="GO" id="GO:0005886">
    <property type="term" value="C:plasma membrane"/>
    <property type="evidence" value="ECO:0007669"/>
    <property type="project" value="UniProtKB-SubCell"/>
</dbReference>
<organism evidence="13 14">
    <name type="scientific">Corynebacterium frankenforstense DSM 45800</name>
    <dbReference type="NCBI Taxonomy" id="1437875"/>
    <lineage>
        <taxon>Bacteria</taxon>
        <taxon>Bacillati</taxon>
        <taxon>Actinomycetota</taxon>
        <taxon>Actinomycetes</taxon>
        <taxon>Mycobacteriales</taxon>
        <taxon>Corynebacteriaceae</taxon>
        <taxon>Corynebacterium</taxon>
    </lineage>
</organism>
<comment type="similarity">
    <text evidence="2">Belongs to the ArsB family.</text>
</comment>
<keyword evidence="14" id="KW-1185">Reference proteome</keyword>
<evidence type="ECO:0000313" key="14">
    <source>
        <dbReference type="Proteomes" id="UP000185434"/>
    </source>
</evidence>
<dbReference type="PANTHER" id="PTHR43302:SF5">
    <property type="entry name" value="TRANSPORTER ARSB-RELATED"/>
    <property type="match status" value="1"/>
</dbReference>
<evidence type="ECO:0000256" key="11">
    <source>
        <dbReference type="SAM" id="Phobius"/>
    </source>
</evidence>
<evidence type="ECO:0000259" key="12">
    <source>
        <dbReference type="Pfam" id="PF03600"/>
    </source>
</evidence>
<feature type="transmembrane region" description="Helical" evidence="11">
    <location>
        <begin position="221"/>
        <end position="239"/>
    </location>
</feature>
<reference evidence="13 14" key="1">
    <citation type="submission" date="2014-08" db="EMBL/GenBank/DDBJ databases">
        <title>Complete genome sequence of Corynebacterium frankenforstense ST18(T) (=DSM 45800(T)), isolated from raw cow milk.</title>
        <authorList>
            <person name="Ruckert C."/>
            <person name="Albersmeier A."/>
            <person name="Winkler A."/>
            <person name="Lipski A."/>
            <person name="Kalinowski J."/>
        </authorList>
    </citation>
    <scope>NUCLEOTIDE SEQUENCE [LARGE SCALE GENOMIC DNA]</scope>
    <source>
        <strain evidence="13 14">ST18</strain>
    </source>
</reference>
<feature type="domain" description="Citrate transporter-like" evidence="12">
    <location>
        <begin position="3"/>
        <end position="346"/>
    </location>
</feature>
<dbReference type="RefSeq" id="WP_075664530.1">
    <property type="nucleotide sequence ID" value="NZ_CP009247.1"/>
</dbReference>
<dbReference type="AlphaFoldDB" id="A0A1L7CUQ5"/>
<keyword evidence="5" id="KW-1003">Cell membrane</keyword>
<evidence type="ECO:0000256" key="10">
    <source>
        <dbReference type="SAM" id="MobiDB-lite"/>
    </source>
</evidence>
<gene>
    <name evidence="13" type="ORF">CFRA_10175</name>
</gene>
<evidence type="ECO:0000256" key="2">
    <source>
        <dbReference type="ARBA" id="ARBA00006433"/>
    </source>
</evidence>
<sequence>MRALLGAVLVAAVGWLAATDPGALGDAALRLAPVLGFVAAISVVVNLAARAGAFDTVVAALGRLPGMSGRAGAWALVTALAAVSTAFFSLDTTVILLTPVAVGLARARGLEVLALALPVIWTANIASLWLPVSNLTNLLADAAGRFDTAGGFTAAAWPVSGVAFLVALAASAAALLVYGRTAVPAGGGRSTRPGASGTRPGHAAAGTEPGRVGRDVGNSGAHRLHALSLVVLACTLPLLATPLPYWLTAAVAAGVLAAGFAVGEPGALRADLVPWGALLVAAALSVAAAAVHASGLSAGLIAALGGVGVPGTAAAGAVAANLVNNIPAYLALEPAAAAGPETLALLVGVNVGPLVTPWASLATLLWFDQLARRGEPVPWRAFVLPGLVLAPVAVALCTLAV</sequence>
<dbReference type="STRING" id="1437875.CFRA_10175"/>
<protein>
    <recommendedName>
        <fullName evidence="12">Citrate transporter-like domain-containing protein</fullName>
    </recommendedName>
</protein>
<dbReference type="GO" id="GO:0046685">
    <property type="term" value="P:response to arsenic-containing substance"/>
    <property type="evidence" value="ECO:0007669"/>
    <property type="project" value="UniProtKB-KW"/>
</dbReference>
<accession>A0A1L7CUQ5</accession>
<comment type="similarity">
    <text evidence="3">Belongs to the CitM (TC 2.A.11) transporter family.</text>
</comment>
<proteinExistence type="inferred from homology"/>
<feature type="transmembrane region" description="Helical" evidence="11">
    <location>
        <begin position="152"/>
        <end position="179"/>
    </location>
</feature>
<evidence type="ECO:0000313" key="13">
    <source>
        <dbReference type="EMBL" id="APT89538.1"/>
    </source>
</evidence>
<feature type="region of interest" description="Disordered" evidence="10">
    <location>
        <begin position="186"/>
        <end position="215"/>
    </location>
</feature>
<evidence type="ECO:0000256" key="9">
    <source>
        <dbReference type="ARBA" id="ARBA00023136"/>
    </source>
</evidence>
<comment type="subcellular location">
    <subcellularLocation>
        <location evidence="1">Cell membrane</location>
        <topology evidence="1">Multi-pass membrane protein</topology>
    </subcellularLocation>
</comment>
<evidence type="ECO:0000256" key="5">
    <source>
        <dbReference type="ARBA" id="ARBA00022475"/>
    </source>
</evidence>